<dbReference type="Pfam" id="PF00337">
    <property type="entry name" value="Gal-bind_lectin"/>
    <property type="match status" value="1"/>
</dbReference>
<name>A0A5N5SRP6_9CRUS</name>
<feature type="domain" description="Galectin" evidence="3">
    <location>
        <begin position="21"/>
        <end position="113"/>
    </location>
</feature>
<gene>
    <name evidence="4" type="primary">LGALS7</name>
    <name evidence="4" type="ORF">Anas_05131</name>
</gene>
<dbReference type="InterPro" id="IPR044156">
    <property type="entry name" value="Galectin-like"/>
</dbReference>
<dbReference type="InterPro" id="IPR001079">
    <property type="entry name" value="Galectin_CRD"/>
</dbReference>
<accession>A0A5N5SRP6</accession>
<evidence type="ECO:0000313" key="5">
    <source>
        <dbReference type="Proteomes" id="UP000326759"/>
    </source>
</evidence>
<keyword evidence="1 2" id="KW-0430">Lectin</keyword>
<dbReference type="AlphaFoldDB" id="A0A5N5SRP6"/>
<dbReference type="PROSITE" id="PS51304">
    <property type="entry name" value="GALECTIN"/>
    <property type="match status" value="1"/>
</dbReference>
<dbReference type="EMBL" id="SEYY01020989">
    <property type="protein sequence ID" value="KAB7496831.1"/>
    <property type="molecule type" value="Genomic_DNA"/>
</dbReference>
<dbReference type="PANTHER" id="PTHR11346:SF147">
    <property type="entry name" value="GALECTIN"/>
    <property type="match status" value="1"/>
</dbReference>
<dbReference type="PANTHER" id="PTHR11346">
    <property type="entry name" value="GALECTIN"/>
    <property type="match status" value="1"/>
</dbReference>
<dbReference type="SUPFAM" id="SSF49899">
    <property type="entry name" value="Concanavalin A-like lectins/glucanases"/>
    <property type="match status" value="1"/>
</dbReference>
<protein>
    <recommendedName>
        <fullName evidence="2">Galectin</fullName>
    </recommendedName>
</protein>
<sequence length="113" mass="13102">MREEMKAANCPLDVGNGGTPFLRRLDRGFRPGSFVSFKGKIPDGAKRFQVDLMLDDTYCNIALHLNPRFDNKVVVMNVREHNAWSYEEKETLRPFVRGRDVHVTLLCDDRDFK</sequence>
<feature type="non-terminal residue" evidence="4">
    <location>
        <position position="113"/>
    </location>
</feature>
<evidence type="ECO:0000259" key="3">
    <source>
        <dbReference type="PROSITE" id="PS51304"/>
    </source>
</evidence>
<dbReference type="GO" id="GO:0030246">
    <property type="term" value="F:carbohydrate binding"/>
    <property type="evidence" value="ECO:0007669"/>
    <property type="project" value="UniProtKB-UniRule"/>
</dbReference>
<evidence type="ECO:0000256" key="1">
    <source>
        <dbReference type="ARBA" id="ARBA00022734"/>
    </source>
</evidence>
<comment type="caution">
    <text evidence="4">The sequence shown here is derived from an EMBL/GenBank/DDBJ whole genome shotgun (WGS) entry which is preliminary data.</text>
</comment>
<evidence type="ECO:0000313" key="4">
    <source>
        <dbReference type="EMBL" id="KAB7496831.1"/>
    </source>
</evidence>
<evidence type="ECO:0000256" key="2">
    <source>
        <dbReference type="RuleBase" id="RU102079"/>
    </source>
</evidence>
<dbReference type="Proteomes" id="UP000326759">
    <property type="component" value="Unassembled WGS sequence"/>
</dbReference>
<dbReference type="SMART" id="SM00276">
    <property type="entry name" value="GLECT"/>
    <property type="match status" value="1"/>
</dbReference>
<dbReference type="SMART" id="SM00908">
    <property type="entry name" value="Gal-bind_lectin"/>
    <property type="match status" value="1"/>
</dbReference>
<dbReference type="OrthoDB" id="6251307at2759"/>
<reference evidence="4 5" key="1">
    <citation type="journal article" date="2019" name="PLoS Biol.">
        <title>Sex chromosomes control vertical transmission of feminizing Wolbachia symbionts in an isopod.</title>
        <authorList>
            <person name="Becking T."/>
            <person name="Chebbi M.A."/>
            <person name="Giraud I."/>
            <person name="Moumen B."/>
            <person name="Laverre T."/>
            <person name="Caubet Y."/>
            <person name="Peccoud J."/>
            <person name="Gilbert C."/>
            <person name="Cordaux R."/>
        </authorList>
    </citation>
    <scope>NUCLEOTIDE SEQUENCE [LARGE SCALE GENOMIC DNA]</scope>
    <source>
        <strain evidence="4">ANa2</strain>
        <tissue evidence="4">Whole body excluding digestive tract and cuticle</tissue>
    </source>
</reference>
<organism evidence="4 5">
    <name type="scientific">Armadillidium nasatum</name>
    <dbReference type="NCBI Taxonomy" id="96803"/>
    <lineage>
        <taxon>Eukaryota</taxon>
        <taxon>Metazoa</taxon>
        <taxon>Ecdysozoa</taxon>
        <taxon>Arthropoda</taxon>
        <taxon>Crustacea</taxon>
        <taxon>Multicrustacea</taxon>
        <taxon>Malacostraca</taxon>
        <taxon>Eumalacostraca</taxon>
        <taxon>Peracarida</taxon>
        <taxon>Isopoda</taxon>
        <taxon>Oniscidea</taxon>
        <taxon>Crinocheta</taxon>
        <taxon>Armadillidiidae</taxon>
        <taxon>Armadillidium</taxon>
    </lineage>
</organism>
<proteinExistence type="predicted"/>
<dbReference type="InterPro" id="IPR013320">
    <property type="entry name" value="ConA-like_dom_sf"/>
</dbReference>
<dbReference type="Gene3D" id="2.60.120.200">
    <property type="match status" value="1"/>
</dbReference>
<keyword evidence="5" id="KW-1185">Reference proteome</keyword>
<dbReference type="CDD" id="cd00070">
    <property type="entry name" value="GLECT"/>
    <property type="match status" value="1"/>
</dbReference>